<gene>
    <name evidence="1" type="ORF">MPH_14208</name>
</gene>
<dbReference type="VEuPathDB" id="FungiDB:MPH_14208"/>
<dbReference type="OrthoDB" id="15433at2759"/>
<dbReference type="GO" id="GO:0008897">
    <property type="term" value="F:holo-[acyl-carrier-protein] synthase activity"/>
    <property type="evidence" value="ECO:0007669"/>
    <property type="project" value="InterPro"/>
</dbReference>
<protein>
    <submittedName>
        <fullName evidence="1">4'-phosphopantetheinyl transferase</fullName>
    </submittedName>
</protein>
<evidence type="ECO:0000313" key="2">
    <source>
        <dbReference type="Proteomes" id="UP000007129"/>
    </source>
</evidence>
<keyword evidence="1" id="KW-0808">Transferase</keyword>
<feature type="non-terminal residue" evidence="1">
    <location>
        <position position="67"/>
    </location>
</feature>
<dbReference type="InParanoid" id="K2QGH1"/>
<dbReference type="Proteomes" id="UP000007129">
    <property type="component" value="Unassembled WGS sequence"/>
</dbReference>
<dbReference type="AlphaFoldDB" id="K2QGH1"/>
<dbReference type="HOGENOM" id="CLU_2819503_0_0_1"/>
<dbReference type="EMBL" id="AHHD01001260">
    <property type="protein sequence ID" value="EKG08871.1"/>
    <property type="molecule type" value="Genomic_DNA"/>
</dbReference>
<organism evidence="1 2">
    <name type="scientific">Macrophomina phaseolina (strain MS6)</name>
    <name type="common">Charcoal rot fungus</name>
    <dbReference type="NCBI Taxonomy" id="1126212"/>
    <lineage>
        <taxon>Eukaryota</taxon>
        <taxon>Fungi</taxon>
        <taxon>Dikarya</taxon>
        <taxon>Ascomycota</taxon>
        <taxon>Pezizomycotina</taxon>
        <taxon>Dothideomycetes</taxon>
        <taxon>Dothideomycetes incertae sedis</taxon>
        <taxon>Botryosphaeriales</taxon>
        <taxon>Botryosphaeriaceae</taxon>
        <taxon>Macrophomina</taxon>
    </lineage>
</organism>
<proteinExistence type="predicted"/>
<dbReference type="GO" id="GO:0000287">
    <property type="term" value="F:magnesium ion binding"/>
    <property type="evidence" value="ECO:0007669"/>
    <property type="project" value="InterPro"/>
</dbReference>
<name>K2QGH1_MACPH</name>
<dbReference type="Gene3D" id="3.90.470.20">
    <property type="entry name" value="4'-phosphopantetheinyl transferase domain"/>
    <property type="match status" value="1"/>
</dbReference>
<accession>K2QGH1</accession>
<dbReference type="InterPro" id="IPR037143">
    <property type="entry name" value="4-PPantetheinyl_Trfase_dom_sf"/>
</dbReference>
<comment type="caution">
    <text evidence="1">The sequence shown here is derived from an EMBL/GenBank/DDBJ whole genome shotgun (WGS) entry which is preliminary data.</text>
</comment>
<reference evidence="1 2" key="1">
    <citation type="journal article" date="2012" name="BMC Genomics">
        <title>Tools to kill: Genome of one of the most destructive plant pathogenic fungi Macrophomina phaseolina.</title>
        <authorList>
            <person name="Islam M.S."/>
            <person name="Haque M.S."/>
            <person name="Islam M.M."/>
            <person name="Emdad E.M."/>
            <person name="Halim A."/>
            <person name="Hossen Q.M.M."/>
            <person name="Hossain M.Z."/>
            <person name="Ahmed B."/>
            <person name="Rahim S."/>
            <person name="Rahman M.S."/>
            <person name="Alam M.M."/>
            <person name="Hou S."/>
            <person name="Wan X."/>
            <person name="Saito J.A."/>
            <person name="Alam M."/>
        </authorList>
    </citation>
    <scope>NUCLEOTIDE SEQUENCE [LARGE SCALE GENOMIC DNA]</scope>
    <source>
        <strain evidence="1 2">MS6</strain>
    </source>
</reference>
<sequence>MRIGTDLCHIPRMRNLLTEDATKKRNPYQAFLTKFLTFPERAYFRRRFGHDTSLHSNPNAAAQFLAG</sequence>
<evidence type="ECO:0000313" key="1">
    <source>
        <dbReference type="EMBL" id="EKG08871.1"/>
    </source>
</evidence>